<dbReference type="GO" id="GO:0005509">
    <property type="term" value="F:calcium ion binding"/>
    <property type="evidence" value="ECO:0007669"/>
    <property type="project" value="TreeGrafter"/>
</dbReference>
<dbReference type="EMBL" id="AFYH01029298">
    <property type="status" value="NOT_ANNOTATED_CDS"/>
    <property type="molecule type" value="Genomic_DNA"/>
</dbReference>
<dbReference type="EC" id="3.1.1.4" evidence="3 11"/>
<reference evidence="14" key="2">
    <citation type="submission" date="2025-08" db="UniProtKB">
        <authorList>
            <consortium name="Ensembl"/>
        </authorList>
    </citation>
    <scope>IDENTIFICATION</scope>
</reference>
<evidence type="ECO:0000313" key="15">
    <source>
        <dbReference type="Proteomes" id="UP000008672"/>
    </source>
</evidence>
<evidence type="ECO:0000256" key="10">
    <source>
        <dbReference type="PROSITE-ProRule" id="PRU00555"/>
    </source>
</evidence>
<keyword evidence="8 10" id="KW-0442">Lipid degradation</keyword>
<dbReference type="InterPro" id="IPR040723">
    <property type="entry name" value="cPLA2_C2"/>
</dbReference>
<sequence>YYNLSVRIIRGRNISGKDLLSKPDCYISLSLPTATAKGDKTKVINNSCNPVWNEAFHYRIQSQIKNVLDLSMYDNDVLHDDLFSQISIDVNQIKAGEKFQHTFHVGKKKDEVLEVELVMEKSPDPPTEVITNGVLVACPILCTEVTVNREKASPNQKVASDESLVLKVNGAFEEEQKNTYKAGLGLLGGRESFIFHRTKDIDTQLEVERMCLTTNPHETGLFTQVSQNTAKLKTAIIYKVSSLTALNDQERKVPLGKGRNVDIEVQNKVCSKDLDVRLNFDLSEDEKNFLEKRLAQVACAMTKSLGLNGSLDHEEVPVVAVVGSGGGTRAMTSLYGSLLGLQKLDLLDCITYINGVSGSTWCMSTLYEDADWSHKQLQDPVFSAQNCVSRKKAGAFSPEHLYYYYNEKTSKKLQRQKMTIADLWGLIIEYMLYGKKNPEKLSNQKEAVLHGQNPYPIYTAVNIRDHMDGQNFAEWCEFTPHEIGFPKYGAFIRTENFNSEFFMGRMIRKCPEPRICYLLGLWSSIFSMNLIEAWTVTTKSSNKWLNWLKKAKENSDDDHLPYIMDNTESKYQLISPPGVTSYFKDFFTDRPAIGEYYNFLHGLQIHRTYKKWNAFVRSKADHPDNYPNQLTPSERKLHLVDSGFACNNGIPLVVRPVRNVDVILSYNYTWGSQFKALKLAEKHCVECQIPFPKIDVSEINEANLKECYMFMDKDDPRVPIVLHFPLVNDTFRHFKAPVWGGRVGIQRCSAEENAEGKVDVRSRNSPYRTRNITYTPQDFDQLVSLQCYNVTNNRDSILEAFRLAVDRRRLRLASSGA</sequence>
<keyword evidence="15" id="KW-1185">Reference proteome</keyword>
<reference evidence="14" key="3">
    <citation type="submission" date="2025-09" db="UniProtKB">
        <authorList>
            <consortium name="Ensembl"/>
        </authorList>
    </citation>
    <scope>IDENTIFICATION</scope>
</reference>
<keyword evidence="7 11" id="KW-0106">Calcium</keyword>
<dbReference type="HOGENOM" id="CLU_011663_0_0_1"/>
<dbReference type="InterPro" id="IPR002642">
    <property type="entry name" value="LysoPLipase_cat_dom"/>
</dbReference>
<dbReference type="InParanoid" id="H3BF68"/>
<dbReference type="EMBL" id="AFYH01029301">
    <property type="status" value="NOT_ANNOTATED_CDS"/>
    <property type="molecule type" value="Genomic_DNA"/>
</dbReference>
<reference evidence="15" key="1">
    <citation type="submission" date="2011-08" db="EMBL/GenBank/DDBJ databases">
        <title>The draft genome of Latimeria chalumnae.</title>
        <authorList>
            <person name="Di Palma F."/>
            <person name="Alfoldi J."/>
            <person name="Johnson J."/>
            <person name="Berlin A."/>
            <person name="Gnerre S."/>
            <person name="Jaffe D."/>
            <person name="MacCallum I."/>
            <person name="Young S."/>
            <person name="Walker B.J."/>
            <person name="Lander E."/>
            <person name="Lindblad-Toh K."/>
        </authorList>
    </citation>
    <scope>NUCLEOTIDE SEQUENCE [LARGE SCALE GENOMIC DNA]</scope>
    <source>
        <strain evidence="15">Wild caught</strain>
    </source>
</reference>
<evidence type="ECO:0000256" key="8">
    <source>
        <dbReference type="ARBA" id="ARBA00022963"/>
    </source>
</evidence>
<evidence type="ECO:0000259" key="13">
    <source>
        <dbReference type="PROSITE" id="PS51210"/>
    </source>
</evidence>
<evidence type="ECO:0000256" key="4">
    <source>
        <dbReference type="ARBA" id="ARBA00022490"/>
    </source>
</evidence>
<dbReference type="Gene3D" id="3.40.1090.10">
    <property type="entry name" value="Cytosolic phospholipase A2 catalytic domain"/>
    <property type="match status" value="1"/>
</dbReference>
<gene>
    <name evidence="14" type="primary">LOC102351206</name>
</gene>
<evidence type="ECO:0000256" key="1">
    <source>
        <dbReference type="ARBA" id="ARBA00004170"/>
    </source>
</evidence>
<protein>
    <recommendedName>
        <fullName evidence="3 11">Phospholipase A2</fullName>
        <ecNumber evidence="3 11">3.1.1.4</ecNumber>
    </recommendedName>
</protein>
<dbReference type="eggNOG" id="KOG1325">
    <property type="taxonomic scope" value="Eukaryota"/>
</dbReference>
<dbReference type="PROSITE" id="PS51210">
    <property type="entry name" value="PLA2C"/>
    <property type="match status" value="1"/>
</dbReference>
<dbReference type="EMBL" id="AFYH01029302">
    <property type="status" value="NOT_ANNOTATED_CDS"/>
    <property type="molecule type" value="Genomic_DNA"/>
</dbReference>
<dbReference type="Proteomes" id="UP000008672">
    <property type="component" value="Unassembled WGS sequence"/>
</dbReference>
<keyword evidence="4 11" id="KW-0963">Cytoplasm</keyword>
<proteinExistence type="predicted"/>
<evidence type="ECO:0000256" key="11">
    <source>
        <dbReference type="RuleBase" id="RU362102"/>
    </source>
</evidence>
<dbReference type="EMBL" id="AFYH01029303">
    <property type="status" value="NOT_ANNOTATED_CDS"/>
    <property type="molecule type" value="Genomic_DNA"/>
</dbReference>
<evidence type="ECO:0000313" key="14">
    <source>
        <dbReference type="Ensembl" id="ENSLACP00000020539.1"/>
    </source>
</evidence>
<evidence type="ECO:0000259" key="12">
    <source>
        <dbReference type="PROSITE" id="PS50004"/>
    </source>
</evidence>
<evidence type="ECO:0000256" key="7">
    <source>
        <dbReference type="ARBA" id="ARBA00022837"/>
    </source>
</evidence>
<dbReference type="PANTHER" id="PTHR10728">
    <property type="entry name" value="CYTOSOLIC PHOSPHOLIPASE A2"/>
    <property type="match status" value="1"/>
</dbReference>
<dbReference type="SUPFAM" id="SSF52151">
    <property type="entry name" value="FabD/lysophospholipase-like"/>
    <property type="match status" value="1"/>
</dbReference>
<comment type="subcellular location">
    <subcellularLocation>
        <location evidence="2">Cytoplasm</location>
        <location evidence="2">Cytosol</location>
    </subcellularLocation>
    <subcellularLocation>
        <location evidence="1">Membrane</location>
        <topology evidence="1">Peripheral membrane protein</topology>
    </subcellularLocation>
</comment>
<dbReference type="SMART" id="SM00239">
    <property type="entry name" value="C2"/>
    <property type="match status" value="1"/>
</dbReference>
<dbReference type="EMBL" id="AFYH01029300">
    <property type="status" value="NOT_ANNOTATED_CDS"/>
    <property type="molecule type" value="Genomic_DNA"/>
</dbReference>
<dbReference type="EMBL" id="AFYH01029299">
    <property type="status" value="NOT_ANNOTATED_CDS"/>
    <property type="molecule type" value="Genomic_DNA"/>
</dbReference>
<dbReference type="GO" id="GO:0046475">
    <property type="term" value="P:glycerophospholipid catabolic process"/>
    <property type="evidence" value="ECO:0007669"/>
    <property type="project" value="TreeGrafter"/>
</dbReference>
<dbReference type="eggNOG" id="KOG1028">
    <property type="taxonomic scope" value="Eukaryota"/>
</dbReference>
<evidence type="ECO:0000256" key="3">
    <source>
        <dbReference type="ARBA" id="ARBA00013278"/>
    </source>
</evidence>
<dbReference type="EMBL" id="AFYH01029304">
    <property type="status" value="NOT_ANNOTATED_CDS"/>
    <property type="molecule type" value="Genomic_DNA"/>
</dbReference>
<dbReference type="SMART" id="SM00022">
    <property type="entry name" value="PLAc"/>
    <property type="match status" value="1"/>
</dbReference>
<comment type="catalytic activity">
    <reaction evidence="11">
        <text>a 1,2-diacyl-sn-glycero-3-phosphocholine + H2O = a 1-acyl-sn-glycero-3-phosphocholine + a fatty acid + H(+)</text>
        <dbReference type="Rhea" id="RHEA:15801"/>
        <dbReference type="ChEBI" id="CHEBI:15377"/>
        <dbReference type="ChEBI" id="CHEBI:15378"/>
        <dbReference type="ChEBI" id="CHEBI:28868"/>
        <dbReference type="ChEBI" id="CHEBI:57643"/>
        <dbReference type="ChEBI" id="CHEBI:58168"/>
        <dbReference type="EC" id="3.1.1.4"/>
    </reaction>
</comment>
<dbReference type="GO" id="GO:0047498">
    <property type="term" value="F:calcium-dependent phospholipase A2 activity"/>
    <property type="evidence" value="ECO:0007669"/>
    <property type="project" value="TreeGrafter"/>
</dbReference>
<keyword evidence="9 10" id="KW-0443">Lipid metabolism</keyword>
<dbReference type="Pfam" id="PF01735">
    <property type="entry name" value="PLA2_B"/>
    <property type="match status" value="1"/>
</dbReference>
<dbReference type="GO" id="GO:0005829">
    <property type="term" value="C:cytosol"/>
    <property type="evidence" value="ECO:0007669"/>
    <property type="project" value="UniProtKB-SubCell"/>
</dbReference>
<keyword evidence="5 11" id="KW-0479">Metal-binding</keyword>
<feature type="domain" description="C2" evidence="12">
    <location>
        <begin position="1"/>
        <end position="103"/>
    </location>
</feature>
<dbReference type="FunFam" id="2.60.40.150:FF:000030">
    <property type="entry name" value="Phospholipase A2"/>
    <property type="match status" value="1"/>
</dbReference>
<dbReference type="Ensembl" id="ENSLACT00000020679.1">
    <property type="protein sequence ID" value="ENSLACP00000020539.1"/>
    <property type="gene ID" value="ENSLACG00000018051.1"/>
</dbReference>
<evidence type="ECO:0000256" key="9">
    <source>
        <dbReference type="ARBA" id="ARBA00023098"/>
    </source>
</evidence>
<comment type="domain">
    <text evidence="11">The N-terminal C2 domain associates with lipid membranes upon calcium binding.</text>
</comment>
<accession>H3BF68</accession>
<dbReference type="GeneTree" id="ENSGT01030000234606"/>
<name>H3BF68_LATCH</name>
<organism evidence="14 15">
    <name type="scientific">Latimeria chalumnae</name>
    <name type="common">Coelacanth</name>
    <dbReference type="NCBI Taxonomy" id="7897"/>
    <lineage>
        <taxon>Eukaryota</taxon>
        <taxon>Metazoa</taxon>
        <taxon>Chordata</taxon>
        <taxon>Craniata</taxon>
        <taxon>Vertebrata</taxon>
        <taxon>Euteleostomi</taxon>
        <taxon>Coelacanthiformes</taxon>
        <taxon>Coelacanthidae</taxon>
        <taxon>Latimeria</taxon>
    </lineage>
</organism>
<dbReference type="AlphaFoldDB" id="H3BF68"/>
<dbReference type="PANTHER" id="PTHR10728:SF32">
    <property type="entry name" value="CYTOSOLIC PHOSPHOLIPASE A2 BETA"/>
    <property type="match status" value="1"/>
</dbReference>
<dbReference type="PROSITE" id="PS50004">
    <property type="entry name" value="C2"/>
    <property type="match status" value="1"/>
</dbReference>
<feature type="domain" description="PLA2c" evidence="13">
    <location>
        <begin position="269"/>
        <end position="817"/>
    </location>
</feature>
<evidence type="ECO:0000256" key="6">
    <source>
        <dbReference type="ARBA" id="ARBA00022801"/>
    </source>
</evidence>
<dbReference type="Pfam" id="PF18695">
    <property type="entry name" value="cPLA2_C2"/>
    <property type="match status" value="1"/>
</dbReference>
<dbReference type="GO" id="GO:0005544">
    <property type="term" value="F:calcium-dependent phospholipid binding"/>
    <property type="evidence" value="ECO:0007669"/>
    <property type="project" value="TreeGrafter"/>
</dbReference>
<dbReference type="GO" id="GO:0016020">
    <property type="term" value="C:membrane"/>
    <property type="evidence" value="ECO:0007669"/>
    <property type="project" value="UniProtKB-SubCell"/>
</dbReference>
<evidence type="ECO:0000256" key="2">
    <source>
        <dbReference type="ARBA" id="ARBA00004514"/>
    </source>
</evidence>
<evidence type="ECO:0000256" key="5">
    <source>
        <dbReference type="ARBA" id="ARBA00022723"/>
    </source>
</evidence>
<dbReference type="InterPro" id="IPR000008">
    <property type="entry name" value="C2_dom"/>
</dbReference>
<dbReference type="InterPro" id="IPR035892">
    <property type="entry name" value="C2_domain_sf"/>
</dbReference>
<keyword evidence="6 10" id="KW-0378">Hydrolase</keyword>
<dbReference type="STRING" id="7897.ENSLACP00000020539"/>
<dbReference type="OMA" id="FMRGFFL"/>
<dbReference type="Gene3D" id="2.60.40.150">
    <property type="entry name" value="C2 domain"/>
    <property type="match status" value="1"/>
</dbReference>
<dbReference type="Pfam" id="PF00168">
    <property type="entry name" value="C2"/>
    <property type="match status" value="1"/>
</dbReference>
<dbReference type="SUPFAM" id="SSF49562">
    <property type="entry name" value="C2 domain (Calcium/lipid-binding domain, CaLB)"/>
    <property type="match status" value="1"/>
</dbReference>
<dbReference type="InterPro" id="IPR016035">
    <property type="entry name" value="Acyl_Trfase/lysoPLipase"/>
</dbReference>